<keyword evidence="2" id="KW-1185">Reference proteome</keyword>
<proteinExistence type="predicted"/>
<dbReference type="EMBL" id="CP003349">
    <property type="protein sequence ID" value="AFD09366.1"/>
    <property type="molecule type" value="Genomic_DNA"/>
</dbReference>
<dbReference type="Pfam" id="PF02566">
    <property type="entry name" value="OsmC"/>
    <property type="match status" value="1"/>
</dbReference>
<dbReference type="STRING" id="929556.Solca_4376"/>
<accession>H8KMW3</accession>
<evidence type="ECO:0000313" key="1">
    <source>
        <dbReference type="EMBL" id="AFD09366.1"/>
    </source>
</evidence>
<sequence>MFDNKHLKSIFGLNNKSMATVKTIYKGDLRTEATHLQSGTKIITDAPTDNNGKGEAFSPTDLVAAALGSCAMTIMGIVANRENIDLTGTDFSVVKVMGAEPRRISEIQVEFNFPELAIDDRQRKLLENAALTCPVAKSLKEELVQSLRFNW</sequence>
<dbReference type="PANTHER" id="PTHR39624:SF2">
    <property type="entry name" value="OSMC-LIKE PROTEIN"/>
    <property type="match status" value="1"/>
</dbReference>
<name>H8KMW3_SOLCM</name>
<dbReference type="Gene3D" id="3.30.300.20">
    <property type="match status" value="1"/>
</dbReference>
<evidence type="ECO:0000313" key="2">
    <source>
        <dbReference type="Proteomes" id="UP000007590"/>
    </source>
</evidence>
<dbReference type="HOGENOM" id="CLU_100275_5_0_10"/>
<dbReference type="AlphaFoldDB" id="H8KMW3"/>
<dbReference type="InterPro" id="IPR003718">
    <property type="entry name" value="OsmC/Ohr_fam"/>
</dbReference>
<dbReference type="PANTHER" id="PTHR39624">
    <property type="entry name" value="PROTEIN INVOLVED IN RIMO-MEDIATED BETA-METHYLTHIOLATION OF RIBOSOMAL PROTEIN S12 YCAO"/>
    <property type="match status" value="1"/>
</dbReference>
<organism evidence="1 2">
    <name type="scientific">Solitalea canadensis (strain ATCC 29591 / DSM 3403 / JCM 21819 / LMG 8368 / NBRC 15130 / NCIMB 12057 / USAM 9D)</name>
    <name type="common">Flexibacter canadensis</name>
    <dbReference type="NCBI Taxonomy" id="929556"/>
    <lineage>
        <taxon>Bacteria</taxon>
        <taxon>Pseudomonadati</taxon>
        <taxon>Bacteroidota</taxon>
        <taxon>Sphingobacteriia</taxon>
        <taxon>Sphingobacteriales</taxon>
        <taxon>Sphingobacteriaceae</taxon>
        <taxon>Solitalea</taxon>
    </lineage>
</organism>
<dbReference type="InterPro" id="IPR015946">
    <property type="entry name" value="KH_dom-like_a/b"/>
</dbReference>
<gene>
    <name evidence="1" type="ordered locus">Solca_4376</name>
</gene>
<dbReference type="KEGG" id="scn:Solca_4376"/>
<dbReference type="SUPFAM" id="SSF82784">
    <property type="entry name" value="OsmC-like"/>
    <property type="match status" value="1"/>
</dbReference>
<protein>
    <submittedName>
        <fullName evidence="1">Putative redox protein, regulator of disulfide bond formation</fullName>
    </submittedName>
</protein>
<reference evidence="1" key="1">
    <citation type="submission" date="2012-02" db="EMBL/GenBank/DDBJ databases">
        <title>The complete genome of Solitalea canadensis DSM 3403.</title>
        <authorList>
            <consortium name="US DOE Joint Genome Institute (JGI-PGF)"/>
            <person name="Lucas S."/>
            <person name="Copeland A."/>
            <person name="Lapidus A."/>
            <person name="Glavina del Rio T."/>
            <person name="Dalin E."/>
            <person name="Tice H."/>
            <person name="Bruce D."/>
            <person name="Goodwin L."/>
            <person name="Pitluck S."/>
            <person name="Peters L."/>
            <person name="Ovchinnikova G."/>
            <person name="Lu M."/>
            <person name="Kyrpides N."/>
            <person name="Mavromatis K."/>
            <person name="Ivanova N."/>
            <person name="Brettin T."/>
            <person name="Detter J.C."/>
            <person name="Han C."/>
            <person name="Larimer F."/>
            <person name="Land M."/>
            <person name="Hauser L."/>
            <person name="Markowitz V."/>
            <person name="Cheng J.-F."/>
            <person name="Hugenholtz P."/>
            <person name="Woyke T."/>
            <person name="Wu D."/>
            <person name="Spring S."/>
            <person name="Schroeder M."/>
            <person name="Kopitz M."/>
            <person name="Brambilla E."/>
            <person name="Klenk H.-P."/>
            <person name="Eisen J.A."/>
        </authorList>
    </citation>
    <scope>NUCLEOTIDE SEQUENCE</scope>
    <source>
        <strain evidence="1">DSM 3403</strain>
    </source>
</reference>
<dbReference type="InterPro" id="IPR036102">
    <property type="entry name" value="OsmC/Ohrsf"/>
</dbReference>
<dbReference type="Proteomes" id="UP000007590">
    <property type="component" value="Chromosome"/>
</dbReference>
<dbReference type="eggNOG" id="COG1765">
    <property type="taxonomic scope" value="Bacteria"/>
</dbReference>